<feature type="transmembrane region" description="Helical" evidence="1">
    <location>
        <begin position="101"/>
        <end position="126"/>
    </location>
</feature>
<name>A0A7L9UMV3_BIFLL</name>
<gene>
    <name evidence="2" type="ORF">BL5915_04440</name>
</gene>
<feature type="transmembrane region" description="Helical" evidence="1">
    <location>
        <begin position="132"/>
        <end position="152"/>
    </location>
</feature>
<keyword evidence="1" id="KW-0472">Membrane</keyword>
<accession>A0A7L9UMV3</accession>
<sequence>MKKAVSALLGVLKDKPIVANLLLLVIMMIQYYVAPRSWDLLLGDIDENTLSDLTTIYSTVLSVAAIQSAFAGVVVVFGLSTQPSAFVVLRREAGKALVDNWLSISYSGFLSAGFSLIALLMLHMGVPKLSPWFFEYAVLICVHGIIRLLWLLKKLIQVIAKVDIAEQKRQMSV</sequence>
<dbReference type="EMBL" id="CP062943">
    <property type="protein sequence ID" value="QOL56020.1"/>
    <property type="molecule type" value="Genomic_DNA"/>
</dbReference>
<proteinExistence type="predicted"/>
<evidence type="ECO:0008006" key="4">
    <source>
        <dbReference type="Google" id="ProtNLM"/>
    </source>
</evidence>
<dbReference type="RefSeq" id="WP_124226715.1">
    <property type="nucleotide sequence ID" value="NZ_CP062943.1"/>
</dbReference>
<dbReference type="Proteomes" id="UP000593918">
    <property type="component" value="Chromosome"/>
</dbReference>
<reference evidence="2 3" key="1">
    <citation type="submission" date="2020-10" db="EMBL/GenBank/DDBJ databases">
        <title>Genome sequencing of Bifidobacterium longum subsp. longum KCTC 5915.</title>
        <authorList>
            <person name="Kim J."/>
        </authorList>
    </citation>
    <scope>NUCLEOTIDE SEQUENCE [LARGE SCALE GENOMIC DNA]</scope>
    <source>
        <strain evidence="2 3">KCTC 5915</strain>
    </source>
</reference>
<organism evidence="2 3">
    <name type="scientific">Bifidobacterium longum subsp. longum</name>
    <dbReference type="NCBI Taxonomy" id="1679"/>
    <lineage>
        <taxon>Bacteria</taxon>
        <taxon>Bacillati</taxon>
        <taxon>Actinomycetota</taxon>
        <taxon>Actinomycetes</taxon>
        <taxon>Bifidobacteriales</taxon>
        <taxon>Bifidobacteriaceae</taxon>
        <taxon>Bifidobacterium</taxon>
    </lineage>
</organism>
<dbReference type="AlphaFoldDB" id="A0A7L9UMV3"/>
<protein>
    <recommendedName>
        <fullName evidence="4">DUF2254 domain-containing protein</fullName>
    </recommendedName>
</protein>
<feature type="transmembrane region" description="Helical" evidence="1">
    <location>
        <begin position="54"/>
        <end position="80"/>
    </location>
</feature>
<evidence type="ECO:0000256" key="1">
    <source>
        <dbReference type="SAM" id="Phobius"/>
    </source>
</evidence>
<keyword evidence="1" id="KW-1133">Transmembrane helix</keyword>
<keyword evidence="1" id="KW-0812">Transmembrane</keyword>
<feature type="transmembrane region" description="Helical" evidence="1">
    <location>
        <begin position="16"/>
        <end position="34"/>
    </location>
</feature>
<evidence type="ECO:0000313" key="3">
    <source>
        <dbReference type="Proteomes" id="UP000593918"/>
    </source>
</evidence>
<evidence type="ECO:0000313" key="2">
    <source>
        <dbReference type="EMBL" id="QOL56020.1"/>
    </source>
</evidence>